<keyword evidence="5 9" id="KW-0010">Activator</keyword>
<reference evidence="11 12" key="1">
    <citation type="submission" date="2016-05" db="EMBL/GenBank/DDBJ databases">
        <title>Comparative analysis of secretome profiles of manganese(II)-oxidizing ascomycete fungi.</title>
        <authorList>
            <consortium name="DOE Joint Genome Institute"/>
            <person name="Zeiner C.A."/>
            <person name="Purvine S.O."/>
            <person name="Zink E.M."/>
            <person name="Wu S."/>
            <person name="Pasa-Tolic L."/>
            <person name="Chaput D.L."/>
            <person name="Haridas S."/>
            <person name="Grigoriev I.V."/>
            <person name="Santelli C.M."/>
            <person name="Hansel C.M."/>
        </authorList>
    </citation>
    <scope>NUCLEOTIDE SEQUENCE [LARGE SCALE GENOMIC DNA]</scope>
    <source>
        <strain evidence="11 12">AP3s5-JAC2a</strain>
    </source>
</reference>
<proteinExistence type="inferred from homology"/>
<feature type="region of interest" description="Disordered" evidence="10">
    <location>
        <begin position="1"/>
        <end position="98"/>
    </location>
</feature>
<evidence type="ECO:0000256" key="3">
    <source>
        <dbReference type="ARBA" id="ARBA00019615"/>
    </source>
</evidence>
<sequence length="399" mass="42154">MSEHSAKRQRLTGSFSPASPPYHLAAKSSETKPPIVHPNTPTSPPYPSMSSQPNGGPASTAHPAPAVMTPPSSVHTSQAVSQAGPSATNVHPFPTPASTAALSTSLNLDSDGDLQMDDSQGDDAVRLRGHRLTNHNRQNRVIFADEGGVAAAKGVCGSQLFKLCQSTHEPSQPHSSQNLFELYGLNNLAKTVARTDPVTGEKINKLRKSYEGHIKALQIAGKPKASKMEWKFTQLYDIPDQDYYLSTVSGKEASKALDPSRPGGLSSAFDDLVDGAIGGMGPGPLPAADANKYRAYLGTDETVKAKAAAEGPPLRGATSAAATPNPHASSAASRLARPERAGSKRQYTDTSFQGYGEGYHDDYAESTGGEDNGNMAAKRRKLAAFERTSHQVEVGGVRR</sequence>
<feature type="region of interest" description="Disordered" evidence="10">
    <location>
        <begin position="307"/>
        <end position="399"/>
    </location>
</feature>
<keyword evidence="12" id="KW-1185">Reference proteome</keyword>
<evidence type="ECO:0000256" key="1">
    <source>
        <dbReference type="ARBA" id="ARBA00004123"/>
    </source>
</evidence>
<evidence type="ECO:0000256" key="2">
    <source>
        <dbReference type="ARBA" id="ARBA00009259"/>
    </source>
</evidence>
<comment type="similarity">
    <text evidence="2 9">Belongs to the Mediator complex subunit 19 family.</text>
</comment>
<evidence type="ECO:0000313" key="12">
    <source>
        <dbReference type="Proteomes" id="UP000077069"/>
    </source>
</evidence>
<gene>
    <name evidence="9" type="primary">MED19</name>
    <name evidence="11" type="ORF">CC84DRAFT_1212123</name>
</gene>
<evidence type="ECO:0000256" key="7">
    <source>
        <dbReference type="ARBA" id="ARBA00023242"/>
    </source>
</evidence>
<organism evidence="11 12">
    <name type="scientific">Paraphaeosphaeria sporulosa</name>
    <dbReference type="NCBI Taxonomy" id="1460663"/>
    <lineage>
        <taxon>Eukaryota</taxon>
        <taxon>Fungi</taxon>
        <taxon>Dikarya</taxon>
        <taxon>Ascomycota</taxon>
        <taxon>Pezizomycotina</taxon>
        <taxon>Dothideomycetes</taxon>
        <taxon>Pleosporomycetidae</taxon>
        <taxon>Pleosporales</taxon>
        <taxon>Massarineae</taxon>
        <taxon>Didymosphaeriaceae</taxon>
        <taxon>Paraphaeosphaeria</taxon>
    </lineage>
</organism>
<evidence type="ECO:0000313" key="11">
    <source>
        <dbReference type="EMBL" id="OAG12597.1"/>
    </source>
</evidence>
<dbReference type="GeneID" id="28765906"/>
<dbReference type="OrthoDB" id="2160599at2759"/>
<keyword evidence="6 9" id="KW-0804">Transcription</keyword>
<keyword evidence="4 9" id="KW-0805">Transcription regulation</keyword>
<dbReference type="InterPro" id="IPR013942">
    <property type="entry name" value="Mediator_Med19_fun"/>
</dbReference>
<dbReference type="EMBL" id="KV441548">
    <property type="protein sequence ID" value="OAG12597.1"/>
    <property type="molecule type" value="Genomic_DNA"/>
</dbReference>
<evidence type="ECO:0000256" key="9">
    <source>
        <dbReference type="RuleBase" id="RU364151"/>
    </source>
</evidence>
<comment type="subunit">
    <text evidence="9">Component of the Mediator complex.</text>
</comment>
<dbReference type="GO" id="GO:0003712">
    <property type="term" value="F:transcription coregulator activity"/>
    <property type="evidence" value="ECO:0007669"/>
    <property type="project" value="InterPro"/>
</dbReference>
<dbReference type="STRING" id="1460663.A0A177D035"/>
<dbReference type="InParanoid" id="A0A177D035"/>
<dbReference type="Pfam" id="PF08633">
    <property type="entry name" value="Rox3"/>
    <property type="match status" value="1"/>
</dbReference>
<evidence type="ECO:0000256" key="4">
    <source>
        <dbReference type="ARBA" id="ARBA00023015"/>
    </source>
</evidence>
<feature type="compositionally biased region" description="Polar residues" evidence="10">
    <location>
        <begin position="70"/>
        <end position="89"/>
    </location>
</feature>
<dbReference type="RefSeq" id="XP_018042962.1">
    <property type="nucleotide sequence ID" value="XM_018182420.1"/>
</dbReference>
<protein>
    <recommendedName>
        <fullName evidence="3 9">Mediator of RNA polymerase II transcription subunit 19</fullName>
    </recommendedName>
    <alternativeName>
        <fullName evidence="8 9">Mediator complex subunit 19</fullName>
    </alternativeName>
</protein>
<comment type="function">
    <text evidence="9">Component of the Mediator complex, a coactivator involved in the regulated transcription of nearly all RNA polymerase II-dependent genes. Mediator functions as a bridge to convey information from gene-specific regulatory proteins to the basal RNA polymerase II transcription machinery. Mediator is recruited to promoters by direct interactions with regulatory proteins and serves as a scaffold for the assembly of a functional preinitiation complex with RNA polymerase II and the general transcription factors.</text>
</comment>
<evidence type="ECO:0000256" key="10">
    <source>
        <dbReference type="SAM" id="MobiDB-lite"/>
    </source>
</evidence>
<accession>A0A177D035</accession>
<dbReference type="GO" id="GO:0016592">
    <property type="term" value="C:mediator complex"/>
    <property type="evidence" value="ECO:0007669"/>
    <property type="project" value="InterPro"/>
</dbReference>
<evidence type="ECO:0000256" key="8">
    <source>
        <dbReference type="ARBA" id="ARBA00032018"/>
    </source>
</evidence>
<dbReference type="Proteomes" id="UP000077069">
    <property type="component" value="Unassembled WGS sequence"/>
</dbReference>
<dbReference type="AlphaFoldDB" id="A0A177D035"/>
<name>A0A177D035_9PLEO</name>
<dbReference type="GO" id="GO:0006357">
    <property type="term" value="P:regulation of transcription by RNA polymerase II"/>
    <property type="evidence" value="ECO:0007669"/>
    <property type="project" value="InterPro"/>
</dbReference>
<evidence type="ECO:0000256" key="5">
    <source>
        <dbReference type="ARBA" id="ARBA00023159"/>
    </source>
</evidence>
<feature type="compositionally biased region" description="Polar residues" evidence="10">
    <location>
        <begin position="320"/>
        <end position="332"/>
    </location>
</feature>
<keyword evidence="7 9" id="KW-0539">Nucleus</keyword>
<comment type="subcellular location">
    <subcellularLocation>
        <location evidence="1 9">Nucleus</location>
    </subcellularLocation>
</comment>
<evidence type="ECO:0000256" key="6">
    <source>
        <dbReference type="ARBA" id="ARBA00023163"/>
    </source>
</evidence>